<dbReference type="EMBL" id="JABXBU010000030">
    <property type="protein sequence ID" value="KAF8785432.1"/>
    <property type="molecule type" value="Genomic_DNA"/>
</dbReference>
<gene>
    <name evidence="2" type="ORF">HNY73_010967</name>
</gene>
<dbReference type="Proteomes" id="UP000807504">
    <property type="component" value="Unassembled WGS sequence"/>
</dbReference>
<organism evidence="2 3">
    <name type="scientific">Argiope bruennichi</name>
    <name type="common">Wasp spider</name>
    <name type="synonym">Aranea bruennichi</name>
    <dbReference type="NCBI Taxonomy" id="94029"/>
    <lineage>
        <taxon>Eukaryota</taxon>
        <taxon>Metazoa</taxon>
        <taxon>Ecdysozoa</taxon>
        <taxon>Arthropoda</taxon>
        <taxon>Chelicerata</taxon>
        <taxon>Arachnida</taxon>
        <taxon>Araneae</taxon>
        <taxon>Araneomorphae</taxon>
        <taxon>Entelegynae</taxon>
        <taxon>Araneoidea</taxon>
        <taxon>Araneidae</taxon>
        <taxon>Argiope</taxon>
    </lineage>
</organism>
<reference evidence="2" key="1">
    <citation type="journal article" date="2020" name="bioRxiv">
        <title>Chromosome-level reference genome of the European wasp spider Argiope bruennichi: a resource for studies on range expansion and evolutionary adaptation.</title>
        <authorList>
            <person name="Sheffer M.M."/>
            <person name="Hoppe A."/>
            <person name="Krehenwinkel H."/>
            <person name="Uhl G."/>
            <person name="Kuss A.W."/>
            <person name="Jensen L."/>
            <person name="Jensen C."/>
            <person name="Gillespie R.G."/>
            <person name="Hoff K.J."/>
            <person name="Prost S."/>
        </authorList>
    </citation>
    <scope>NUCLEOTIDE SEQUENCE</scope>
</reference>
<reference evidence="2" key="2">
    <citation type="submission" date="2020-06" db="EMBL/GenBank/DDBJ databases">
        <authorList>
            <person name="Sheffer M."/>
        </authorList>
    </citation>
    <scope>NUCLEOTIDE SEQUENCE</scope>
</reference>
<evidence type="ECO:0000313" key="2">
    <source>
        <dbReference type="EMBL" id="KAF8785432.1"/>
    </source>
</evidence>
<comment type="caution">
    <text evidence="2">The sequence shown here is derived from an EMBL/GenBank/DDBJ whole genome shotgun (WGS) entry which is preliminary data.</text>
</comment>
<keyword evidence="3" id="KW-1185">Reference proteome</keyword>
<feature type="region of interest" description="Disordered" evidence="1">
    <location>
        <begin position="152"/>
        <end position="171"/>
    </location>
</feature>
<sequence length="171" mass="19543">MRPPDLPALYDELEGKISALESLGRTQEKYSEFLCLFVESCLPEEILPEEILLAWERSQNERSLSETKDPRTLEVLMNFIRQEVKGEQMINLARAGFGPQPGCRRRDNYRIHNEQLQPIESTTASALKLPKAIAKLEERFGREDFTGSNIRERLADHGDEEVGSNRPSSII</sequence>
<dbReference type="AlphaFoldDB" id="A0A8T0F4S8"/>
<evidence type="ECO:0000256" key="1">
    <source>
        <dbReference type="SAM" id="MobiDB-lite"/>
    </source>
</evidence>
<evidence type="ECO:0000313" key="3">
    <source>
        <dbReference type="Proteomes" id="UP000807504"/>
    </source>
</evidence>
<protein>
    <submittedName>
        <fullName evidence="2">Uncharacterized protein</fullName>
    </submittedName>
</protein>
<accession>A0A8T0F4S8</accession>
<name>A0A8T0F4S8_ARGBR</name>
<proteinExistence type="predicted"/>